<dbReference type="PANTHER" id="PTHR33055">
    <property type="entry name" value="TRANSPOSASE FOR INSERTION SEQUENCE ELEMENT IS1111A"/>
    <property type="match status" value="1"/>
</dbReference>
<dbReference type="NCBIfam" id="NF033542">
    <property type="entry name" value="transpos_IS110"/>
    <property type="match status" value="1"/>
</dbReference>
<dbReference type="Proteomes" id="UP001596266">
    <property type="component" value="Unassembled WGS sequence"/>
</dbReference>
<evidence type="ECO:0000259" key="2">
    <source>
        <dbReference type="Pfam" id="PF02371"/>
    </source>
</evidence>
<dbReference type="RefSeq" id="WP_343884587.1">
    <property type="nucleotide sequence ID" value="NZ_BAAAKI010000003.1"/>
</dbReference>
<reference evidence="4" key="1">
    <citation type="journal article" date="2019" name="Int. J. Syst. Evol. Microbiol.">
        <title>The Global Catalogue of Microorganisms (GCM) 10K type strain sequencing project: providing services to taxonomists for standard genome sequencing and annotation.</title>
        <authorList>
            <consortium name="The Broad Institute Genomics Platform"/>
            <consortium name="The Broad Institute Genome Sequencing Center for Infectious Disease"/>
            <person name="Wu L."/>
            <person name="Ma J."/>
        </authorList>
    </citation>
    <scope>NUCLEOTIDE SEQUENCE [LARGE SCALE GENOMIC DNA]</scope>
    <source>
        <strain evidence="4">CGMCC 1.15277</strain>
    </source>
</reference>
<dbReference type="Pfam" id="PF02371">
    <property type="entry name" value="Transposase_20"/>
    <property type="match status" value="1"/>
</dbReference>
<accession>A0ABW1X2D7</accession>
<dbReference type="InterPro" id="IPR003346">
    <property type="entry name" value="Transposase_20"/>
</dbReference>
<keyword evidence="4" id="KW-1185">Reference proteome</keyword>
<evidence type="ECO:0000259" key="1">
    <source>
        <dbReference type="Pfam" id="PF01548"/>
    </source>
</evidence>
<dbReference type="Pfam" id="PF01548">
    <property type="entry name" value="DEDD_Tnp_IS110"/>
    <property type="match status" value="1"/>
</dbReference>
<feature type="domain" description="Transposase IS110-like N-terminal" evidence="1">
    <location>
        <begin position="3"/>
        <end position="159"/>
    </location>
</feature>
<proteinExistence type="predicted"/>
<dbReference type="PANTHER" id="PTHR33055:SF16">
    <property type="entry name" value="TRANSPOSASE FOR INSERTION SEQUENCE ELEMENT IS1547"/>
    <property type="match status" value="1"/>
</dbReference>
<dbReference type="EMBL" id="JBHSUA010000018">
    <property type="protein sequence ID" value="MFC6397213.1"/>
    <property type="molecule type" value="Genomic_DNA"/>
</dbReference>
<protein>
    <submittedName>
        <fullName evidence="3">IS110 family transposase</fullName>
    </submittedName>
</protein>
<sequence length="322" mass="35777">MYAGIDTHKDTLAVAVVDHLGTVKAIAEHPNTHAGYAAITAMLTLHHVERIGIEGSANYGRCISAHLALETDRPWQVLEVPTLRTSRERAAQPSRGKTDPIDATVIARITLRDNDLPPVRYSVGPAADLRSLIDYRDDLMAERTALANRAHMDLMGLFPGYQKTITTLTQRRHLNAAIELVTNDPRNNSGTRLTQIYGVGPLVAARFLALVVDVNRYPNRDTFASANGTAPIPASSGRTVRYRFNRGGNRQLNRCLYTIALTQIRADTPGRIYYQRKISEGKTSKEALRCLKRKLSDTIYNTMRRDQQPVTATSPTYLKEVA</sequence>
<evidence type="ECO:0000313" key="3">
    <source>
        <dbReference type="EMBL" id="MFC6397213.1"/>
    </source>
</evidence>
<feature type="domain" description="Transposase IS116/IS110/IS902 C-terminal" evidence="2">
    <location>
        <begin position="191"/>
        <end position="275"/>
    </location>
</feature>
<dbReference type="InterPro" id="IPR002525">
    <property type="entry name" value="Transp_IS110-like_N"/>
</dbReference>
<evidence type="ECO:0000313" key="4">
    <source>
        <dbReference type="Proteomes" id="UP001596266"/>
    </source>
</evidence>
<dbReference type="InterPro" id="IPR047650">
    <property type="entry name" value="Transpos_IS110"/>
</dbReference>
<gene>
    <name evidence="3" type="ORF">ACFP57_09510</name>
</gene>
<name>A0ABW1X2D7_9ACTN</name>
<organism evidence="3 4">
    <name type="scientific">Luteococcus sanguinis</name>
    <dbReference type="NCBI Taxonomy" id="174038"/>
    <lineage>
        <taxon>Bacteria</taxon>
        <taxon>Bacillati</taxon>
        <taxon>Actinomycetota</taxon>
        <taxon>Actinomycetes</taxon>
        <taxon>Propionibacteriales</taxon>
        <taxon>Propionibacteriaceae</taxon>
        <taxon>Luteococcus</taxon>
    </lineage>
</organism>
<comment type="caution">
    <text evidence="3">The sequence shown here is derived from an EMBL/GenBank/DDBJ whole genome shotgun (WGS) entry which is preliminary data.</text>
</comment>